<feature type="domain" description="DNA helicase Pif1-like DEAD-box helicase" evidence="3">
    <location>
        <begin position="1224"/>
        <end position="1432"/>
    </location>
</feature>
<feature type="non-terminal residue" evidence="6">
    <location>
        <position position="1"/>
    </location>
</feature>
<feature type="compositionally biased region" description="Acidic residues" evidence="2">
    <location>
        <begin position="101"/>
        <end position="111"/>
    </location>
</feature>
<dbReference type="Pfam" id="PF05970">
    <property type="entry name" value="PIF1"/>
    <property type="match status" value="1"/>
</dbReference>
<accession>A0ABQ9JZ05</accession>
<keyword evidence="1" id="KW-0347">Helicase</keyword>
<dbReference type="Pfam" id="PF21530">
    <property type="entry name" value="Pif1_2B_dom"/>
    <property type="match status" value="1"/>
</dbReference>
<evidence type="ECO:0000256" key="2">
    <source>
        <dbReference type="SAM" id="MobiDB-lite"/>
    </source>
</evidence>
<evidence type="ECO:0000313" key="7">
    <source>
        <dbReference type="Proteomes" id="UP001162164"/>
    </source>
</evidence>
<dbReference type="Pfam" id="PF14214">
    <property type="entry name" value="Helitron_like_N"/>
    <property type="match status" value="1"/>
</dbReference>
<name>A0ABQ9JZ05_9CUCU</name>
<dbReference type="EC" id="5.6.2.3" evidence="1"/>
<dbReference type="SUPFAM" id="SSF52540">
    <property type="entry name" value="P-loop containing nucleoside triphosphate hydrolases"/>
    <property type="match status" value="2"/>
</dbReference>
<feature type="compositionally biased region" description="Basic residues" evidence="2">
    <location>
        <begin position="1"/>
        <end position="13"/>
    </location>
</feature>
<evidence type="ECO:0000259" key="5">
    <source>
        <dbReference type="Pfam" id="PF21530"/>
    </source>
</evidence>
<keyword evidence="1" id="KW-0234">DNA repair</keyword>
<reference evidence="6" key="1">
    <citation type="journal article" date="2023" name="Insect Mol. Biol.">
        <title>Genome sequencing provides insights into the evolution of gene families encoding plant cell wall-degrading enzymes in longhorned beetles.</title>
        <authorList>
            <person name="Shin N.R."/>
            <person name="Okamura Y."/>
            <person name="Kirsch R."/>
            <person name="Pauchet Y."/>
        </authorList>
    </citation>
    <scope>NUCLEOTIDE SEQUENCE</scope>
    <source>
        <strain evidence="6">MMC_N1</strain>
    </source>
</reference>
<feature type="compositionally biased region" description="Basic and acidic residues" evidence="2">
    <location>
        <begin position="41"/>
        <end position="69"/>
    </location>
</feature>
<organism evidence="6 7">
    <name type="scientific">Molorchus minor</name>
    <dbReference type="NCBI Taxonomy" id="1323400"/>
    <lineage>
        <taxon>Eukaryota</taxon>
        <taxon>Metazoa</taxon>
        <taxon>Ecdysozoa</taxon>
        <taxon>Arthropoda</taxon>
        <taxon>Hexapoda</taxon>
        <taxon>Insecta</taxon>
        <taxon>Pterygota</taxon>
        <taxon>Neoptera</taxon>
        <taxon>Endopterygota</taxon>
        <taxon>Coleoptera</taxon>
        <taxon>Polyphaga</taxon>
        <taxon>Cucujiformia</taxon>
        <taxon>Chrysomeloidea</taxon>
        <taxon>Cerambycidae</taxon>
        <taxon>Lamiinae</taxon>
        <taxon>Monochamini</taxon>
        <taxon>Molorchus</taxon>
    </lineage>
</organism>
<dbReference type="PANTHER" id="PTHR10492:SF57">
    <property type="entry name" value="ATP-DEPENDENT DNA HELICASE"/>
    <property type="match status" value="1"/>
</dbReference>
<dbReference type="InterPro" id="IPR010285">
    <property type="entry name" value="DNA_helicase_pif1-like_DEAD"/>
</dbReference>
<dbReference type="Gene3D" id="3.40.50.300">
    <property type="entry name" value="P-loop containing nucleotide triphosphate hydrolases"/>
    <property type="match status" value="1"/>
</dbReference>
<protein>
    <recommendedName>
        <fullName evidence="1">ATP-dependent DNA helicase</fullName>
        <ecNumber evidence="1">5.6.2.3</ecNumber>
    </recommendedName>
</protein>
<gene>
    <name evidence="6" type="ORF">NQ317_016243</name>
</gene>
<evidence type="ECO:0000256" key="1">
    <source>
        <dbReference type="RuleBase" id="RU363044"/>
    </source>
</evidence>
<feature type="domain" description="DNA helicase Pif1-like 2B" evidence="5">
    <location>
        <begin position="1522"/>
        <end position="1564"/>
    </location>
</feature>
<comment type="catalytic activity">
    <reaction evidence="1">
        <text>ATP + H2O = ADP + phosphate + H(+)</text>
        <dbReference type="Rhea" id="RHEA:13065"/>
        <dbReference type="ChEBI" id="CHEBI:15377"/>
        <dbReference type="ChEBI" id="CHEBI:15378"/>
        <dbReference type="ChEBI" id="CHEBI:30616"/>
        <dbReference type="ChEBI" id="CHEBI:43474"/>
        <dbReference type="ChEBI" id="CHEBI:456216"/>
        <dbReference type="EC" id="5.6.2.3"/>
    </reaction>
</comment>
<comment type="cofactor">
    <cofactor evidence="1">
        <name>Mg(2+)</name>
        <dbReference type="ChEBI" id="CHEBI:18420"/>
    </cofactor>
</comment>
<proteinExistence type="inferred from homology"/>
<feature type="domain" description="Helitron helicase-like" evidence="4">
    <location>
        <begin position="603"/>
        <end position="787"/>
    </location>
</feature>
<evidence type="ECO:0000313" key="6">
    <source>
        <dbReference type="EMBL" id="KAJ8983144.1"/>
    </source>
</evidence>
<sequence>QTCQKKVRKRLTRRKGEDARGHRRTSQAGVNTQVTNESLNETDHSETESIPDKRRKVSQDDSLPAKRDLPVSSAQPDIVGVPSTSGVKIRPRMSIVANDPLPDDSSSDDDISIDRPVSRPLLNRRLIPTNQLIPVRQLTDNDNPRGQQNVEEIVGPAEEPVLNNTISQEIVQPVQPAIQPVEQADGRIIRRPSLDDNNDDEPLMAQPVMDAAIIHDRYAPVVELVDNNADEPHVNNVRVQIAQPHFDDIIIAAPPANENVHIPAAIQNPPEIPQENIDVQNEIALFRQHIEVERQRRNLPTYLRAAEGDIDPVAIRHHLGGLDNQCRHCTALYFRDETTVRQTYNKCCSNGKVRLPALNPLPALLEALYQGHHPQSNHFKNHILQYNYAFQFVSMEATIRDLPQGQRAPPIYTIMGKVFHHISDVNVNNPIQRFGPVYFLTPEQAVEQRMANNFGALNGPLVRTLERLFRDINPYALAYMHLKERYTLELQRINQLRRNDNNVLDMPTVALELITARGRNNRPYDLPLVNEVAVVYRFDQDAPPTPNLRIYARDEPHRFRNLTYTNELTEPLTFPLIFPFGENGWHPDIPHQDNRRRTTICEFYAYRLAIRNGDTRFRYLYKLAQQFIVNAYVSIESSRLDYIRRNQNQLRAEQYVGLADYIHRIIINNDEQERAFIGRVVILPSTFIGSARSQQMRFQDALAIVAKHGVPTFFITMTCNPKWAEITENIPRGHQANDHPLMVARVFKAKYDEMLRDLIENQVFGAVKANLAVIEFQKRGLPHAHILTTLQRNIVDPVIIDTLISAEIPDRQTDPELYEIVIKNMIHGPCGPIYNPNSPCCENGMCTKGFPKTFSDETVVQENGRVTYRRRDDGRTVTVRANGRDCELDNRWIVPYNKYTLLKYNCHINVESVSNANSVKYLYKYFFKSVDMALVRIAVNDRQQVNYDEIETFLNARYMAPPEASWHILQFPMGNNTHTVYRLCVHLPERQVVRFQPGFEQQALDRYERTPLTAWFELNRMNVHARQYLYTEIPLHFVWQSAQRRWTDRRRGGDKIVVRLFNVNGRNQELFCLRLLLLHVRGAQSYEDLRTVDGNVCETFAEACRLRNLLADDREWENTLHEAALREMPYQLRELFAYMLIYCDIANKLALWEQFVDFFIEDFTRQQINREEAIQRALTHIQGILLVNGTRLADIGLPEPNAAVHDVPIDVQQERNEGAALRNQLNAEQLPLFEQILNAVQNNNEPNRLFFINAAAGAGKSFIFQTLITVLRGENITTLALAPTGIAASLMKGGRTIHSRFRLPLDINETTVTGVTPRSESGQLIRDAKLIIIDEISMVTKTIFKIINTGLKDICNDNRPFANKVVVVGGDFRQTLPVVINGNRATIVNECVKHSLELHNFAQHNLLRNVRAGANQEFSEWLLSLGNGTMPAFRRTPYGNIIQIPPQCMANSKEELIDFCLGNLDFAQVCNRAILTPYNATCHEINYDIIQRIPGQPKTYLSADSIDMTDEPDIEFANYPPEYLNTLTPSGFPPHRLILKVGAIVMLLRNLNLRTGLCNGTRLYLHVLGNRYLDAEKLDINEKRPPPICATIQLKSSSVQRQSGASNIIEQSSATTELRIAQTFCKALYFRHILYFFTGSSQVLHH</sequence>
<dbReference type="EMBL" id="JAPWTJ010000092">
    <property type="protein sequence ID" value="KAJ8983144.1"/>
    <property type="molecule type" value="Genomic_DNA"/>
</dbReference>
<dbReference type="InterPro" id="IPR027417">
    <property type="entry name" value="P-loop_NTPase"/>
</dbReference>
<keyword evidence="1" id="KW-0233">DNA recombination</keyword>
<feature type="compositionally biased region" description="Polar residues" evidence="2">
    <location>
        <begin position="26"/>
        <end position="39"/>
    </location>
</feature>
<comment type="similarity">
    <text evidence="1">Belongs to the helicase family.</text>
</comment>
<evidence type="ECO:0000259" key="3">
    <source>
        <dbReference type="Pfam" id="PF05970"/>
    </source>
</evidence>
<dbReference type="InterPro" id="IPR025476">
    <property type="entry name" value="Helitron_helicase-like"/>
</dbReference>
<keyword evidence="1" id="KW-0547">Nucleotide-binding</keyword>
<comment type="caution">
    <text evidence="6">The sequence shown here is derived from an EMBL/GenBank/DDBJ whole genome shotgun (WGS) entry which is preliminary data.</text>
</comment>
<evidence type="ECO:0000259" key="4">
    <source>
        <dbReference type="Pfam" id="PF14214"/>
    </source>
</evidence>
<keyword evidence="1" id="KW-0378">Hydrolase</keyword>
<dbReference type="Proteomes" id="UP001162164">
    <property type="component" value="Unassembled WGS sequence"/>
</dbReference>
<feature type="region of interest" description="Disordered" evidence="2">
    <location>
        <begin position="1"/>
        <end position="115"/>
    </location>
</feature>
<keyword evidence="1" id="KW-0067">ATP-binding</keyword>
<dbReference type="PANTHER" id="PTHR10492">
    <property type="match status" value="1"/>
</dbReference>
<keyword evidence="1" id="KW-0227">DNA damage</keyword>
<keyword evidence="7" id="KW-1185">Reference proteome</keyword>
<dbReference type="InterPro" id="IPR049163">
    <property type="entry name" value="Pif1-like_2B_dom"/>
</dbReference>